<sequence length="179" mass="19546">MHSAGGSGGLAPDDLGSAVNFSGDPRDLERLRVQGPHLKALCAQLAACGVPDTLEHGDFWPTNVAVRGDQAVFFDFSDATITHPFFSLRLFLAELGTFLPEQPQARDRIVEAYLSAWAGVSTPALLRRAYELSRPVAAFHAALLYVGHILPALEAQWEMENMAVWALHDLLRELEVAVL</sequence>
<proteinExistence type="predicted"/>
<dbReference type="Proteomes" id="UP000240317">
    <property type="component" value="Unassembled WGS sequence"/>
</dbReference>
<gene>
    <name evidence="2" type="ORF">C8263_01780</name>
</gene>
<dbReference type="EMBL" id="PYSV01000001">
    <property type="protein sequence ID" value="PTA69768.1"/>
    <property type="molecule type" value="Genomic_DNA"/>
</dbReference>
<dbReference type="AlphaFoldDB" id="A0A2T3WD00"/>
<name>A0A2T3WD00_9DEIO</name>
<keyword evidence="3" id="KW-1185">Reference proteome</keyword>
<accession>A0A2T3WD00</accession>
<feature type="domain" description="Aminoglycoside phosphotransferase" evidence="1">
    <location>
        <begin position="37"/>
        <end position="119"/>
    </location>
</feature>
<dbReference type="InterPro" id="IPR011009">
    <property type="entry name" value="Kinase-like_dom_sf"/>
</dbReference>
<dbReference type="SUPFAM" id="SSF56112">
    <property type="entry name" value="Protein kinase-like (PK-like)"/>
    <property type="match status" value="1"/>
</dbReference>
<dbReference type="Pfam" id="PF01636">
    <property type="entry name" value="APH"/>
    <property type="match status" value="1"/>
</dbReference>
<protein>
    <recommendedName>
        <fullName evidence="1">Aminoglycoside phosphotransferase domain-containing protein</fullName>
    </recommendedName>
</protein>
<organism evidence="2 3">
    <name type="scientific">Deinococcus arcticus</name>
    <dbReference type="NCBI Taxonomy" id="2136176"/>
    <lineage>
        <taxon>Bacteria</taxon>
        <taxon>Thermotogati</taxon>
        <taxon>Deinococcota</taxon>
        <taxon>Deinococci</taxon>
        <taxon>Deinococcales</taxon>
        <taxon>Deinococcaceae</taxon>
        <taxon>Deinococcus</taxon>
    </lineage>
</organism>
<dbReference type="Gene3D" id="3.90.1200.10">
    <property type="match status" value="1"/>
</dbReference>
<reference evidence="2 3" key="1">
    <citation type="submission" date="2018-03" db="EMBL/GenBank/DDBJ databases">
        <title>Draft genome of Deinococcus sp. OD32.</title>
        <authorList>
            <person name="Wang X.-P."/>
            <person name="Du Z.-J."/>
        </authorList>
    </citation>
    <scope>NUCLEOTIDE SEQUENCE [LARGE SCALE GENOMIC DNA]</scope>
    <source>
        <strain evidence="2 3">OD32</strain>
    </source>
</reference>
<dbReference type="InterPro" id="IPR002575">
    <property type="entry name" value="Aminoglycoside_PTrfase"/>
</dbReference>
<evidence type="ECO:0000259" key="1">
    <source>
        <dbReference type="Pfam" id="PF01636"/>
    </source>
</evidence>
<evidence type="ECO:0000313" key="2">
    <source>
        <dbReference type="EMBL" id="PTA69768.1"/>
    </source>
</evidence>
<comment type="caution">
    <text evidence="2">The sequence shown here is derived from an EMBL/GenBank/DDBJ whole genome shotgun (WGS) entry which is preliminary data.</text>
</comment>
<evidence type="ECO:0000313" key="3">
    <source>
        <dbReference type="Proteomes" id="UP000240317"/>
    </source>
</evidence>